<feature type="compositionally biased region" description="Acidic residues" evidence="1">
    <location>
        <begin position="213"/>
        <end position="223"/>
    </location>
</feature>
<feature type="region of interest" description="Disordered" evidence="1">
    <location>
        <begin position="192"/>
        <end position="295"/>
    </location>
</feature>
<evidence type="ECO:0000256" key="1">
    <source>
        <dbReference type="SAM" id="MobiDB-lite"/>
    </source>
</evidence>
<feature type="compositionally biased region" description="Basic and acidic residues" evidence="1">
    <location>
        <begin position="198"/>
        <end position="212"/>
    </location>
</feature>
<comment type="caution">
    <text evidence="3">The sequence shown here is derived from an EMBL/GenBank/DDBJ whole genome shotgun (WGS) entry which is preliminary data.</text>
</comment>
<dbReference type="EMBL" id="CAKOGP040000113">
    <property type="protein sequence ID" value="CAJ1930835.1"/>
    <property type="molecule type" value="Genomic_DNA"/>
</dbReference>
<sequence length="295" mass="32594">MEPPTTTPKFNQSKKNKPRKKATHCSTTHCPSNTVAMPIAEQIDDERKISMKMICPYCDVVFIIAVLISIAALVMSLLQAIYGVLAVMVFIITLANCFFHSKTKRLGMILAGILEFSMGGICVLRLLHIEDQCDPDTIRYLPCSMLTLAITAGLWMLSGLLILYFVYSGRVGEYIKEGLDIEAVATPLGCVEEPLDQPPHDLEQGDHARGDPDGSENDGDEDQGNNRDRSTELAPASATICIIPDDDSNEMSAERKEKLEQSVPITPARPLESSERSTVSYLPNGIRERNDDEYD</sequence>
<feature type="compositionally biased region" description="Basic and acidic residues" evidence="1">
    <location>
        <begin position="286"/>
        <end position="295"/>
    </location>
</feature>
<proteinExistence type="predicted"/>
<accession>A0AAD2FDR8</accession>
<evidence type="ECO:0000313" key="3">
    <source>
        <dbReference type="EMBL" id="CAJ1930835.1"/>
    </source>
</evidence>
<feature type="transmembrane region" description="Helical" evidence="2">
    <location>
        <begin position="106"/>
        <end position="127"/>
    </location>
</feature>
<evidence type="ECO:0000256" key="2">
    <source>
        <dbReference type="SAM" id="Phobius"/>
    </source>
</evidence>
<gene>
    <name evidence="3" type="ORF">CYCCA115_LOCUS2111</name>
</gene>
<dbReference type="AlphaFoldDB" id="A0AAD2FDR8"/>
<keyword evidence="2" id="KW-1133">Transmembrane helix</keyword>
<protein>
    <submittedName>
        <fullName evidence="3">Uncharacterized protein</fullName>
    </submittedName>
</protein>
<keyword evidence="4" id="KW-1185">Reference proteome</keyword>
<dbReference type="Proteomes" id="UP001295423">
    <property type="component" value="Unassembled WGS sequence"/>
</dbReference>
<feature type="transmembrane region" description="Helical" evidence="2">
    <location>
        <begin position="147"/>
        <end position="167"/>
    </location>
</feature>
<name>A0AAD2FDR8_9STRA</name>
<keyword evidence="2" id="KW-0472">Membrane</keyword>
<organism evidence="3 4">
    <name type="scientific">Cylindrotheca closterium</name>
    <dbReference type="NCBI Taxonomy" id="2856"/>
    <lineage>
        <taxon>Eukaryota</taxon>
        <taxon>Sar</taxon>
        <taxon>Stramenopiles</taxon>
        <taxon>Ochrophyta</taxon>
        <taxon>Bacillariophyta</taxon>
        <taxon>Bacillariophyceae</taxon>
        <taxon>Bacillariophycidae</taxon>
        <taxon>Bacillariales</taxon>
        <taxon>Bacillariaceae</taxon>
        <taxon>Cylindrotheca</taxon>
    </lineage>
</organism>
<feature type="transmembrane region" description="Helical" evidence="2">
    <location>
        <begin position="80"/>
        <end position="99"/>
    </location>
</feature>
<feature type="transmembrane region" description="Helical" evidence="2">
    <location>
        <begin position="54"/>
        <end position="74"/>
    </location>
</feature>
<reference evidence="3" key="1">
    <citation type="submission" date="2023-08" db="EMBL/GenBank/DDBJ databases">
        <authorList>
            <person name="Audoor S."/>
            <person name="Bilcke G."/>
        </authorList>
    </citation>
    <scope>NUCLEOTIDE SEQUENCE</scope>
</reference>
<keyword evidence="2" id="KW-0812">Transmembrane</keyword>
<feature type="compositionally biased region" description="Basic residues" evidence="1">
    <location>
        <begin position="12"/>
        <end position="23"/>
    </location>
</feature>
<feature type="region of interest" description="Disordered" evidence="1">
    <location>
        <begin position="1"/>
        <end position="25"/>
    </location>
</feature>
<evidence type="ECO:0000313" key="4">
    <source>
        <dbReference type="Proteomes" id="UP001295423"/>
    </source>
</evidence>